<dbReference type="Gene3D" id="1.20.5.4130">
    <property type="match status" value="1"/>
</dbReference>
<dbReference type="InterPro" id="IPR044974">
    <property type="entry name" value="Disease_R_plants"/>
</dbReference>
<dbReference type="Gene3D" id="3.40.50.300">
    <property type="entry name" value="P-loop containing nucleotide triphosphate hydrolases"/>
    <property type="match status" value="1"/>
</dbReference>
<dbReference type="Gramene" id="PRQ18899">
    <property type="protein sequence ID" value="PRQ18899"/>
    <property type="gene ID" value="RchiOBHm_Chr7g0211261"/>
</dbReference>
<name>A0A2P6PAE3_ROSCH</name>
<comment type="caution">
    <text evidence="8">The sequence shown here is derived from an EMBL/GenBank/DDBJ whole genome shotgun (WGS) entry which is preliminary data.</text>
</comment>
<dbReference type="Pfam" id="PF18052">
    <property type="entry name" value="Rx_N"/>
    <property type="match status" value="1"/>
</dbReference>
<evidence type="ECO:0000313" key="8">
    <source>
        <dbReference type="EMBL" id="PRQ18899.1"/>
    </source>
</evidence>
<dbReference type="Gene3D" id="3.80.10.10">
    <property type="entry name" value="Ribonuclease Inhibitor"/>
    <property type="match status" value="1"/>
</dbReference>
<feature type="domain" description="NB-ARC" evidence="4">
    <location>
        <begin position="172"/>
        <end position="350"/>
    </location>
</feature>
<keyword evidence="8" id="KW-0378">Hydrolase</keyword>
<sequence>MAESAVKFLLDKLAPLFENELQLLRGVREEILYLRGELERMTAFLRVADAYEESDAELKVWVKQLRDIAHESEDVLDEFTLLQAHDHGEGLYGSIHKLSCCIKNTKARYRIASELRAINSRIKKISEVHKRLHHKFNMAEQGSSSKSAGYLLEDHRGDALLLEKTDIVGIDEPIKQMVGRLVNGGCGREVVSVAGMGGMGKTTLAKQVYDAAEVKKHFKLCAWITFTQSFKLAELLKDIVQQLHQAIRSPVPQEINSMNTNQLKTIIKDFLQKRRYLIVLDDVWHLYGWDALKYALPNNIYGSRVILTTRNADIASTTSTESGGEVYTLEPLPPVESWELLCKKTFQGNSCPPHLEKICNYVLRKCEGLPLAIVAISGVLAAKDKRRIDEWEMVGHSLGAEIEGNDKLQDLKKVLSLSFNDLPYYLKSCFLYLSIFPEDHLIKHMRLIRLWMAEGFIEEKQGKTLEEVAEDYLNELLNRSMIQAAETTADGRVTKFRIHDLFREIITSKTRSQNFATIAKEQNVTLPAKIRRLSIHNTLQYVQTNRCASQLRSLFMFTVAEKPSLQRLFPAGFALLNVLDLQSTPLNVFPVEVVNLYFLKYLSLRDTRVKTIPRFIGKLQNLETLDLKHSRVTELPVEILKLQHLRYLLVYRYEFVPYEDFHSTYGFKVLAKIGALKSLQKLCFIEVNQGGSALLRELGKLVQLRRLGIVKMRKKDGKALSSSIEKLSKLYALSITSVEEDEIIDLQHLCSPPLLLQHLYLRGRLEALPHWIPSLHSLVKLYLKWSRLRDDPLAFLQYLPNLVHLELCQVFEGDTLCFGAGGFKKLKHLCLDKSDELRCIEMEVGTMPCIENLIIRRCKSLEKVPSGIEHLIKLKLLKFFDMPEKLIKTLLPHQHGNDYWKVAHVPEVYVTYLREFGWEVFSLEGLSETQISSQPSSVMKSIGTGWK</sequence>
<evidence type="ECO:0000256" key="3">
    <source>
        <dbReference type="ARBA" id="ARBA00022821"/>
    </source>
</evidence>
<dbReference type="Pfam" id="PF23598">
    <property type="entry name" value="LRR_14"/>
    <property type="match status" value="1"/>
</dbReference>
<dbReference type="Gene3D" id="1.10.8.430">
    <property type="entry name" value="Helical domain of apoptotic protease-activating factors"/>
    <property type="match status" value="1"/>
</dbReference>
<dbReference type="Pfam" id="PF00931">
    <property type="entry name" value="NB-ARC"/>
    <property type="match status" value="1"/>
</dbReference>
<dbReference type="InterPro" id="IPR038005">
    <property type="entry name" value="RX-like_CC"/>
</dbReference>
<dbReference type="Proteomes" id="UP000238479">
    <property type="component" value="Chromosome 7"/>
</dbReference>
<feature type="domain" description="Disease resistance protein winged helix" evidence="6">
    <location>
        <begin position="435"/>
        <end position="506"/>
    </location>
</feature>
<protein>
    <submittedName>
        <fullName evidence="8">Putative P-loop containing nucleoside triphosphate hydrolase, leucine-rich repeat domain, L</fullName>
    </submittedName>
</protein>
<dbReference type="AlphaFoldDB" id="A0A2P6PAE3"/>
<dbReference type="GO" id="GO:0043531">
    <property type="term" value="F:ADP binding"/>
    <property type="evidence" value="ECO:0007669"/>
    <property type="project" value="InterPro"/>
</dbReference>
<dbReference type="InterPro" id="IPR055414">
    <property type="entry name" value="LRR_R13L4/SHOC2-like"/>
</dbReference>
<evidence type="ECO:0000259" key="7">
    <source>
        <dbReference type="Pfam" id="PF23598"/>
    </source>
</evidence>
<evidence type="ECO:0000256" key="2">
    <source>
        <dbReference type="ARBA" id="ARBA00022741"/>
    </source>
</evidence>
<keyword evidence="9" id="KW-1185">Reference proteome</keyword>
<accession>A0A2P6PAE3</accession>
<dbReference type="Pfam" id="PF23559">
    <property type="entry name" value="WHD_DRP"/>
    <property type="match status" value="1"/>
</dbReference>
<dbReference type="PANTHER" id="PTHR23155:SF1205">
    <property type="entry name" value="DISEASE RESISTANCE PROTEIN RPM1"/>
    <property type="match status" value="1"/>
</dbReference>
<dbReference type="SUPFAM" id="SSF52540">
    <property type="entry name" value="P-loop containing nucleoside triphosphate hydrolases"/>
    <property type="match status" value="1"/>
</dbReference>
<dbReference type="OrthoDB" id="690341at2759"/>
<evidence type="ECO:0000259" key="6">
    <source>
        <dbReference type="Pfam" id="PF23559"/>
    </source>
</evidence>
<dbReference type="InterPro" id="IPR002182">
    <property type="entry name" value="NB-ARC"/>
</dbReference>
<feature type="domain" description="Disease resistance R13L4/SHOC-2-like LRR" evidence="7">
    <location>
        <begin position="550"/>
        <end position="878"/>
    </location>
</feature>
<gene>
    <name evidence="8" type="ORF">RchiOBHm_Chr7g0211261</name>
</gene>
<keyword evidence="3" id="KW-0611">Plant defense</keyword>
<dbReference type="InterPro" id="IPR036388">
    <property type="entry name" value="WH-like_DNA-bd_sf"/>
</dbReference>
<keyword evidence="2" id="KW-0547">Nucleotide-binding</keyword>
<evidence type="ECO:0000256" key="1">
    <source>
        <dbReference type="ARBA" id="ARBA00022737"/>
    </source>
</evidence>
<dbReference type="PRINTS" id="PR00364">
    <property type="entry name" value="DISEASERSIST"/>
</dbReference>
<dbReference type="FunFam" id="3.40.50.300:FF:001091">
    <property type="entry name" value="Probable disease resistance protein At1g61300"/>
    <property type="match status" value="1"/>
</dbReference>
<dbReference type="SUPFAM" id="SSF52058">
    <property type="entry name" value="L domain-like"/>
    <property type="match status" value="1"/>
</dbReference>
<dbReference type="FunFam" id="1.10.10.10:FF:000322">
    <property type="entry name" value="Probable disease resistance protein At1g63360"/>
    <property type="match status" value="1"/>
</dbReference>
<evidence type="ECO:0000259" key="4">
    <source>
        <dbReference type="Pfam" id="PF00931"/>
    </source>
</evidence>
<organism evidence="8 9">
    <name type="scientific">Rosa chinensis</name>
    <name type="common">China rose</name>
    <dbReference type="NCBI Taxonomy" id="74649"/>
    <lineage>
        <taxon>Eukaryota</taxon>
        <taxon>Viridiplantae</taxon>
        <taxon>Streptophyta</taxon>
        <taxon>Embryophyta</taxon>
        <taxon>Tracheophyta</taxon>
        <taxon>Spermatophyta</taxon>
        <taxon>Magnoliopsida</taxon>
        <taxon>eudicotyledons</taxon>
        <taxon>Gunneridae</taxon>
        <taxon>Pentapetalae</taxon>
        <taxon>rosids</taxon>
        <taxon>fabids</taxon>
        <taxon>Rosales</taxon>
        <taxon>Rosaceae</taxon>
        <taxon>Rosoideae</taxon>
        <taxon>Rosoideae incertae sedis</taxon>
        <taxon>Rosa</taxon>
    </lineage>
</organism>
<evidence type="ECO:0000259" key="5">
    <source>
        <dbReference type="Pfam" id="PF18052"/>
    </source>
</evidence>
<dbReference type="GO" id="GO:0098542">
    <property type="term" value="P:defense response to other organism"/>
    <property type="evidence" value="ECO:0007669"/>
    <property type="project" value="TreeGrafter"/>
</dbReference>
<dbReference type="InterPro" id="IPR041118">
    <property type="entry name" value="Rx_N"/>
</dbReference>
<evidence type="ECO:0000313" key="9">
    <source>
        <dbReference type="Proteomes" id="UP000238479"/>
    </source>
</evidence>
<dbReference type="Gene3D" id="1.10.10.10">
    <property type="entry name" value="Winged helix-like DNA-binding domain superfamily/Winged helix DNA-binding domain"/>
    <property type="match status" value="1"/>
</dbReference>
<feature type="domain" description="Disease resistance N-terminal" evidence="5">
    <location>
        <begin position="5"/>
        <end position="87"/>
    </location>
</feature>
<dbReference type="PANTHER" id="PTHR23155">
    <property type="entry name" value="DISEASE RESISTANCE PROTEIN RP"/>
    <property type="match status" value="1"/>
</dbReference>
<dbReference type="STRING" id="74649.A0A2P6PAE3"/>
<keyword evidence="1" id="KW-0677">Repeat</keyword>
<dbReference type="OMA" id="SDELRCI"/>
<dbReference type="InterPro" id="IPR042197">
    <property type="entry name" value="Apaf_helical"/>
</dbReference>
<dbReference type="InterPro" id="IPR058922">
    <property type="entry name" value="WHD_DRP"/>
</dbReference>
<dbReference type="GO" id="GO:0016787">
    <property type="term" value="F:hydrolase activity"/>
    <property type="evidence" value="ECO:0007669"/>
    <property type="project" value="UniProtKB-KW"/>
</dbReference>
<dbReference type="CDD" id="cd14798">
    <property type="entry name" value="RX-CC_like"/>
    <property type="match status" value="1"/>
</dbReference>
<proteinExistence type="predicted"/>
<dbReference type="InterPro" id="IPR027417">
    <property type="entry name" value="P-loop_NTPase"/>
</dbReference>
<dbReference type="EMBL" id="PDCK01000045">
    <property type="protein sequence ID" value="PRQ18899.1"/>
    <property type="molecule type" value="Genomic_DNA"/>
</dbReference>
<reference evidence="8 9" key="1">
    <citation type="journal article" date="2018" name="Nat. Genet.">
        <title>The Rosa genome provides new insights in the design of modern roses.</title>
        <authorList>
            <person name="Bendahmane M."/>
        </authorList>
    </citation>
    <scope>NUCLEOTIDE SEQUENCE [LARGE SCALE GENOMIC DNA]</scope>
    <source>
        <strain evidence="9">cv. Old Blush</strain>
    </source>
</reference>
<dbReference type="InterPro" id="IPR032675">
    <property type="entry name" value="LRR_dom_sf"/>
</dbReference>